<accession>A0A9Q8QI75</accession>
<evidence type="ECO:0000313" key="7">
    <source>
        <dbReference type="EMBL" id="UNI20303.1"/>
    </source>
</evidence>
<dbReference type="KEGG" id="ptkz:JDV02_006403"/>
<dbReference type="InterPro" id="IPR010487">
    <property type="entry name" value="NGRN/Rrg9"/>
</dbReference>
<dbReference type="OrthoDB" id="5578174at2759"/>
<comment type="function">
    <text evidence="1">Required for respiratory activity and maintenance and expression of the mitochondrial genome.</text>
</comment>
<evidence type="ECO:0000256" key="4">
    <source>
        <dbReference type="ARBA" id="ARBA00013566"/>
    </source>
</evidence>
<proteinExistence type="inferred from homology"/>
<dbReference type="EMBL" id="CP086358">
    <property type="protein sequence ID" value="UNI20303.1"/>
    <property type="molecule type" value="Genomic_DNA"/>
</dbReference>
<keyword evidence="5" id="KW-0809">Transit peptide</keyword>
<feature type="compositionally biased region" description="Polar residues" evidence="6">
    <location>
        <begin position="107"/>
        <end position="120"/>
    </location>
</feature>
<feature type="region of interest" description="Disordered" evidence="6">
    <location>
        <begin position="322"/>
        <end position="349"/>
    </location>
</feature>
<dbReference type="AlphaFoldDB" id="A0A9Q8QI75"/>
<reference evidence="7" key="1">
    <citation type="submission" date="2021-11" db="EMBL/GenBank/DDBJ databases">
        <title>Purpureocillium_takamizusanense_genome.</title>
        <authorList>
            <person name="Nguyen N.-H."/>
        </authorList>
    </citation>
    <scope>NUCLEOTIDE SEQUENCE</scope>
    <source>
        <strain evidence="7">PT3</strain>
    </source>
</reference>
<dbReference type="RefSeq" id="XP_047843784.1">
    <property type="nucleotide sequence ID" value="XM_047987795.1"/>
</dbReference>
<protein>
    <recommendedName>
        <fullName evidence="4">Required for respiratory growth protein 9, mitochondrial</fullName>
    </recommendedName>
</protein>
<dbReference type="GeneID" id="72068352"/>
<dbReference type="PANTHER" id="PTHR13475:SF3">
    <property type="entry name" value="NEUGRIN"/>
    <property type="match status" value="1"/>
</dbReference>
<organism evidence="7 8">
    <name type="scientific">Purpureocillium takamizusanense</name>
    <dbReference type="NCBI Taxonomy" id="2060973"/>
    <lineage>
        <taxon>Eukaryota</taxon>
        <taxon>Fungi</taxon>
        <taxon>Dikarya</taxon>
        <taxon>Ascomycota</taxon>
        <taxon>Pezizomycotina</taxon>
        <taxon>Sordariomycetes</taxon>
        <taxon>Hypocreomycetidae</taxon>
        <taxon>Hypocreales</taxon>
        <taxon>Ophiocordycipitaceae</taxon>
        <taxon>Purpureocillium</taxon>
    </lineage>
</organism>
<comment type="subcellular location">
    <subcellularLocation>
        <location evidence="2">Mitochondrion</location>
    </subcellularLocation>
</comment>
<feature type="region of interest" description="Disordered" evidence="6">
    <location>
        <begin position="51"/>
        <end position="224"/>
    </location>
</feature>
<dbReference type="PANTHER" id="PTHR13475">
    <property type="entry name" value="NEUGRIN"/>
    <property type="match status" value="1"/>
</dbReference>
<evidence type="ECO:0000256" key="5">
    <source>
        <dbReference type="ARBA" id="ARBA00022946"/>
    </source>
</evidence>
<dbReference type="Pfam" id="PF06413">
    <property type="entry name" value="Neugrin"/>
    <property type="match status" value="1"/>
</dbReference>
<gene>
    <name evidence="7" type="primary">RRG9</name>
    <name evidence="7" type="ORF">JDV02_006403</name>
</gene>
<evidence type="ECO:0000256" key="2">
    <source>
        <dbReference type="ARBA" id="ARBA00004173"/>
    </source>
</evidence>
<name>A0A9Q8QI75_9HYPO</name>
<dbReference type="GO" id="GO:0005739">
    <property type="term" value="C:mitochondrion"/>
    <property type="evidence" value="ECO:0007669"/>
    <property type="project" value="UniProtKB-SubCell"/>
</dbReference>
<feature type="compositionally biased region" description="Low complexity" evidence="6">
    <location>
        <begin position="161"/>
        <end position="174"/>
    </location>
</feature>
<dbReference type="Proteomes" id="UP000829364">
    <property type="component" value="Chromosome 5"/>
</dbReference>
<comment type="similarity">
    <text evidence="3">Belongs to the RRG9 family.</text>
</comment>
<keyword evidence="8" id="KW-1185">Reference proteome</keyword>
<evidence type="ECO:0000313" key="8">
    <source>
        <dbReference type="Proteomes" id="UP000829364"/>
    </source>
</evidence>
<evidence type="ECO:0000256" key="3">
    <source>
        <dbReference type="ARBA" id="ARBA00010895"/>
    </source>
</evidence>
<dbReference type="GO" id="GO:0005634">
    <property type="term" value="C:nucleus"/>
    <property type="evidence" value="ECO:0007669"/>
    <property type="project" value="TreeGrafter"/>
</dbReference>
<evidence type="ECO:0000256" key="6">
    <source>
        <dbReference type="SAM" id="MobiDB-lite"/>
    </source>
</evidence>
<evidence type="ECO:0000256" key="1">
    <source>
        <dbReference type="ARBA" id="ARBA00003548"/>
    </source>
</evidence>
<sequence>MSCACRAAPWRAFVQGLAQVHRLEAPPSSSSPLLPSVTRAACIATVARPRPALQSRTLHAATAPPQGQHRGFHASRGPRQDVAGAAAAKTHEPPNTTRATERLSAEPPSSQQEASSTPTEPQLRLRKRDGDAKADVDGSAARPADGAKPPTKAKRGRKPQPDSSSSSSHPFSPSGRNKKDENDEGSGNGDSSSTAGVSKPQRETWQTQKAALREKFPEGWRPRKRLSPDALAGIRALNAQFPDVYTTQALADKFEVSAEAIRRILKSKWQPSAEEEEERQQRWFRRGLQVWEHKAALGVKPPRKWRREGVVRDPAYHERRAKAIERERQREAEEDRRYREERRGRGGQQ</sequence>
<feature type="compositionally biased region" description="Basic and acidic residues" evidence="6">
    <location>
        <begin position="211"/>
        <end position="221"/>
    </location>
</feature>